<evidence type="ECO:0000313" key="3">
    <source>
        <dbReference type="Proteomes" id="UP000601027"/>
    </source>
</evidence>
<keyword evidence="1" id="KW-0175">Coiled coil</keyword>
<proteinExistence type="predicted"/>
<sequence length="133" mass="14841">MPADTPDRLIAAARRRHEQTLARARTALRQLEATGEPVTYAKVAATAKVSRAWLYSQPDVRAAVERLRDINNRSTGVAVPTRQRTSEASLVRRLEAAHRRSQELTRQVAELREQLAAAHGALRDSRVGRTTHT</sequence>
<dbReference type="Proteomes" id="UP000601027">
    <property type="component" value="Unassembled WGS sequence"/>
</dbReference>
<reference evidence="2 3" key="1">
    <citation type="submission" date="2021-01" db="EMBL/GenBank/DDBJ databases">
        <title>Draft genome sequence of Micromonospora sp. strain STR1_7.</title>
        <authorList>
            <person name="Karlyshev A."/>
            <person name="Jawad R."/>
        </authorList>
    </citation>
    <scope>NUCLEOTIDE SEQUENCE [LARGE SCALE GENOMIC DNA]</scope>
    <source>
        <strain evidence="2 3">STR1-7</strain>
    </source>
</reference>
<keyword evidence="3" id="KW-1185">Reference proteome</keyword>
<dbReference type="Pfam" id="PF19776">
    <property type="entry name" value="DUF6262"/>
    <property type="match status" value="1"/>
</dbReference>
<dbReference type="EMBL" id="JAEVHM010000001">
    <property type="protein sequence ID" value="MBM0230485.1"/>
    <property type="molecule type" value="Genomic_DNA"/>
</dbReference>
<dbReference type="InterPro" id="IPR046229">
    <property type="entry name" value="TnpC-like"/>
</dbReference>
<feature type="coiled-coil region" evidence="1">
    <location>
        <begin position="94"/>
        <end position="121"/>
    </location>
</feature>
<protein>
    <recommendedName>
        <fullName evidence="4">Transposase</fullName>
    </recommendedName>
</protein>
<evidence type="ECO:0008006" key="4">
    <source>
        <dbReference type="Google" id="ProtNLM"/>
    </source>
</evidence>
<gene>
    <name evidence="2" type="ORF">JNW91_00515</name>
</gene>
<evidence type="ECO:0000313" key="2">
    <source>
        <dbReference type="EMBL" id="MBM0230485.1"/>
    </source>
</evidence>
<organism evidence="2 3">
    <name type="scientific">Micromonospora parastrephiae</name>
    <dbReference type="NCBI Taxonomy" id="2806101"/>
    <lineage>
        <taxon>Bacteria</taxon>
        <taxon>Bacillati</taxon>
        <taxon>Actinomycetota</taxon>
        <taxon>Actinomycetes</taxon>
        <taxon>Micromonosporales</taxon>
        <taxon>Micromonosporaceae</taxon>
        <taxon>Micromonospora</taxon>
    </lineage>
</organism>
<dbReference type="RefSeq" id="WP_203172960.1">
    <property type="nucleotide sequence ID" value="NZ_JAEVHM010000001.1"/>
</dbReference>
<comment type="caution">
    <text evidence="2">The sequence shown here is derived from an EMBL/GenBank/DDBJ whole genome shotgun (WGS) entry which is preliminary data.</text>
</comment>
<name>A0ABS1XMJ6_9ACTN</name>
<evidence type="ECO:0000256" key="1">
    <source>
        <dbReference type="SAM" id="Coils"/>
    </source>
</evidence>
<accession>A0ABS1XMJ6</accession>